<evidence type="ECO:0000313" key="3">
    <source>
        <dbReference type="Proteomes" id="UP000694404"/>
    </source>
</evidence>
<feature type="compositionally biased region" description="Basic residues" evidence="1">
    <location>
        <begin position="1"/>
        <end position="19"/>
    </location>
</feature>
<dbReference type="OMA" id="NPKMMSS"/>
<feature type="region of interest" description="Disordered" evidence="1">
    <location>
        <begin position="314"/>
        <end position="460"/>
    </location>
</feature>
<sequence>MTGKKKNNKRKRSKSKQHQGNKDTKEKNDRTEKVSLEPQEIYGCHLNACDKDNSSSDSVNEKSEVISHENKSCGFEEVVQAHPEITGQWALQKRISADLNLKSVSGTEQRDTFQSSVQPLTNTGRPKSKTSTVKASIPAPHLETKPDDSIKKKGPNIEKSVKDLQRCTVSLTRYRMMIKEEVDNSVKKIKAAFAELHSCLKVITFLALMYYPFCLAVEILTARQKRAEELKRLTDLASQMAETQLAELRAEIKHFVSERKYDEELGRSARFSCDIEQLKTQIQLCGEISHPKNNYSSRTPCSSVLLSVTSHVASGKQSTHSRKSSSHIKNFDSKTVSTKMPNHLISNPTESSPQVTPSNKQNGPSSQRRRFNSQYHGIRLSGSVKSQGASNETDQNNIKSNSRYEHRRQQHNSFRPKNKGAMKNQDQSTTTGTTENLTHTEKTQRKHRTPDSTEPRPFRSSVARVSQCNLCPARIEASADATVLSVPAVTLVA</sequence>
<feature type="compositionally biased region" description="Polar residues" evidence="1">
    <location>
        <begin position="333"/>
        <end position="366"/>
    </location>
</feature>
<dbReference type="PANTHER" id="PTHR15623:SF8">
    <property type="entry name" value="SPATS2-LIKE PROTEIN"/>
    <property type="match status" value="1"/>
</dbReference>
<gene>
    <name evidence="2" type="primary">SPATS2L</name>
</gene>
<dbReference type="Pfam" id="PF07139">
    <property type="entry name" value="SPATS2-like"/>
    <property type="match status" value="1"/>
</dbReference>
<evidence type="ECO:0000256" key="1">
    <source>
        <dbReference type="SAM" id="MobiDB-lite"/>
    </source>
</evidence>
<keyword evidence="3" id="KW-1185">Reference proteome</keyword>
<feature type="region of interest" description="Disordered" evidence="1">
    <location>
        <begin position="1"/>
        <end position="39"/>
    </location>
</feature>
<dbReference type="GO" id="GO:0005654">
    <property type="term" value="C:nucleoplasm"/>
    <property type="evidence" value="ECO:0007669"/>
    <property type="project" value="Ensembl"/>
</dbReference>
<evidence type="ECO:0000313" key="2">
    <source>
        <dbReference type="Ensembl" id="ENSCABP00000000356.1"/>
    </source>
</evidence>
<accession>A0A8C0FZ47</accession>
<feature type="compositionally biased region" description="Basic residues" evidence="1">
    <location>
        <begin position="405"/>
        <end position="420"/>
    </location>
</feature>
<dbReference type="InterPro" id="IPR009816">
    <property type="entry name" value="SPATS2-like"/>
</dbReference>
<dbReference type="GO" id="GO:0005829">
    <property type="term" value="C:cytosol"/>
    <property type="evidence" value="ECO:0007669"/>
    <property type="project" value="Ensembl"/>
</dbReference>
<feature type="compositionally biased region" description="Basic and acidic residues" evidence="1">
    <location>
        <begin position="438"/>
        <end position="457"/>
    </location>
</feature>
<dbReference type="Proteomes" id="UP000694404">
    <property type="component" value="Unplaced"/>
</dbReference>
<feature type="compositionally biased region" description="Basic and acidic residues" evidence="1">
    <location>
        <begin position="142"/>
        <end position="155"/>
    </location>
</feature>
<reference evidence="2" key="2">
    <citation type="submission" date="2025-09" db="UniProtKB">
        <authorList>
            <consortium name="Ensembl"/>
        </authorList>
    </citation>
    <scope>IDENTIFICATION</scope>
</reference>
<feature type="compositionally biased region" description="Polar residues" evidence="1">
    <location>
        <begin position="383"/>
        <end position="401"/>
    </location>
</feature>
<protein>
    <submittedName>
        <fullName evidence="2">Spermatosis associated serine rich 2 like</fullName>
    </submittedName>
</protein>
<dbReference type="AlphaFoldDB" id="A0A8C0FZ47"/>
<dbReference type="PANTHER" id="PTHR15623">
    <property type="entry name" value="SPERMATOGENESIS-ASSOCIATED SERINE-RICH PROTEIN 2-RELATED"/>
    <property type="match status" value="1"/>
</dbReference>
<feature type="compositionally biased region" description="Polar residues" evidence="1">
    <location>
        <begin position="106"/>
        <end position="134"/>
    </location>
</feature>
<reference evidence="2" key="1">
    <citation type="submission" date="2025-08" db="UniProtKB">
        <authorList>
            <consortium name="Ensembl"/>
        </authorList>
    </citation>
    <scope>IDENTIFICATION</scope>
</reference>
<feature type="region of interest" description="Disordered" evidence="1">
    <location>
        <begin position="106"/>
        <end position="155"/>
    </location>
</feature>
<name>A0A8C0FZ47_CHEAB</name>
<dbReference type="Ensembl" id="ENSCABT00000000394.1">
    <property type="protein sequence ID" value="ENSCABP00000000356.1"/>
    <property type="gene ID" value="ENSCABG00000000319.1"/>
</dbReference>
<feature type="compositionally biased region" description="Basic and acidic residues" evidence="1">
    <location>
        <begin position="20"/>
        <end position="35"/>
    </location>
</feature>
<organism evidence="2 3">
    <name type="scientific">Chelonoidis abingdonii</name>
    <name type="common">Abingdon island giant tortoise</name>
    <name type="synonym">Testudo abingdonii</name>
    <dbReference type="NCBI Taxonomy" id="106734"/>
    <lineage>
        <taxon>Eukaryota</taxon>
        <taxon>Metazoa</taxon>
        <taxon>Chordata</taxon>
        <taxon>Craniata</taxon>
        <taxon>Vertebrata</taxon>
        <taxon>Euteleostomi</taxon>
        <taxon>Archelosauria</taxon>
        <taxon>Testudinata</taxon>
        <taxon>Testudines</taxon>
        <taxon>Cryptodira</taxon>
        <taxon>Durocryptodira</taxon>
        <taxon>Testudinoidea</taxon>
        <taxon>Testudinidae</taxon>
        <taxon>Chelonoidis</taxon>
    </lineage>
</organism>
<dbReference type="GeneTree" id="ENSGT00390000001138"/>
<proteinExistence type="predicted"/>
<dbReference type="GO" id="GO:0032991">
    <property type="term" value="C:protein-containing complex"/>
    <property type="evidence" value="ECO:0007669"/>
    <property type="project" value="Ensembl"/>
</dbReference>
<dbReference type="GO" id="GO:0005730">
    <property type="term" value="C:nucleolus"/>
    <property type="evidence" value="ECO:0007669"/>
    <property type="project" value="Ensembl"/>
</dbReference>